<reference evidence="2" key="1">
    <citation type="submission" date="2023-06" db="EMBL/GenBank/DDBJ databases">
        <title>Genome-scale phylogeny and comparative genomics of the fungal order Sordariales.</title>
        <authorList>
            <consortium name="Lawrence Berkeley National Laboratory"/>
            <person name="Hensen N."/>
            <person name="Bonometti L."/>
            <person name="Westerberg I."/>
            <person name="Brannstrom I.O."/>
            <person name="Guillou S."/>
            <person name="Cros-Aarteil S."/>
            <person name="Calhoun S."/>
            <person name="Haridas S."/>
            <person name="Kuo A."/>
            <person name="Mondo S."/>
            <person name="Pangilinan J."/>
            <person name="Riley R."/>
            <person name="Labutti K."/>
            <person name="Andreopoulos B."/>
            <person name="Lipzen A."/>
            <person name="Chen C."/>
            <person name="Yanf M."/>
            <person name="Daum C."/>
            <person name="Ng V."/>
            <person name="Clum A."/>
            <person name="Steindorff A."/>
            <person name="Ohm R."/>
            <person name="Martin F."/>
            <person name="Silar P."/>
            <person name="Natvig D."/>
            <person name="Lalanne C."/>
            <person name="Gautier V."/>
            <person name="Ament-Velasquez S.L."/>
            <person name="Kruys A."/>
            <person name="Hutchinson M.I."/>
            <person name="Powell A.J."/>
            <person name="Barry K."/>
            <person name="Miller A.N."/>
            <person name="Grigoriev I.V."/>
            <person name="Debuchy R."/>
            <person name="Gladieux P."/>
            <person name="Thoren M.H."/>
            <person name="Johannesson H."/>
        </authorList>
    </citation>
    <scope>NUCLEOTIDE SEQUENCE</scope>
    <source>
        <strain evidence="2">CBS 307.81</strain>
    </source>
</reference>
<dbReference type="AlphaFoldDB" id="A0AA39ZNT7"/>
<feature type="compositionally biased region" description="Basic and acidic residues" evidence="1">
    <location>
        <begin position="186"/>
        <end position="195"/>
    </location>
</feature>
<feature type="non-terminal residue" evidence="2">
    <location>
        <position position="1"/>
    </location>
</feature>
<proteinExistence type="predicted"/>
<protein>
    <submittedName>
        <fullName evidence="2">Uncharacterized protein</fullName>
    </submittedName>
</protein>
<evidence type="ECO:0000256" key="1">
    <source>
        <dbReference type="SAM" id="MobiDB-lite"/>
    </source>
</evidence>
<comment type="caution">
    <text evidence="2">The sequence shown here is derived from an EMBL/GenBank/DDBJ whole genome shotgun (WGS) entry which is preliminary data.</text>
</comment>
<dbReference type="Proteomes" id="UP001174997">
    <property type="component" value="Unassembled WGS sequence"/>
</dbReference>
<sequence length="222" mass="24219">ASGQDSPLSKARHNQRLGHKIDSLTEPVIGEVLDRVAQGTRRVRRELHFCPAVPASGCGTAIEREMCRSEDIRLVCWSRGYDRVPDADESLGVKCAKRNLHNSLSHGKCQSTVPANHSVPSTWLAARWSFIRQCGYYSVSEASVSRQGRRQNAVACRSYSASHGDGGWTKKVGTRSQLPSATSLGRDGRPTRATEPDMTGVDSLGFAAVLGWTAETLTRWPA</sequence>
<feature type="region of interest" description="Disordered" evidence="1">
    <location>
        <begin position="163"/>
        <end position="198"/>
    </location>
</feature>
<organism evidence="2 3">
    <name type="scientific">Cercophora samala</name>
    <dbReference type="NCBI Taxonomy" id="330535"/>
    <lineage>
        <taxon>Eukaryota</taxon>
        <taxon>Fungi</taxon>
        <taxon>Dikarya</taxon>
        <taxon>Ascomycota</taxon>
        <taxon>Pezizomycotina</taxon>
        <taxon>Sordariomycetes</taxon>
        <taxon>Sordariomycetidae</taxon>
        <taxon>Sordariales</taxon>
        <taxon>Lasiosphaeriaceae</taxon>
        <taxon>Cercophora</taxon>
    </lineage>
</organism>
<accession>A0AA39ZNT7</accession>
<evidence type="ECO:0000313" key="2">
    <source>
        <dbReference type="EMBL" id="KAK0674629.1"/>
    </source>
</evidence>
<dbReference type="EMBL" id="JAULSY010000001">
    <property type="protein sequence ID" value="KAK0674629.1"/>
    <property type="molecule type" value="Genomic_DNA"/>
</dbReference>
<name>A0AA39ZNT7_9PEZI</name>
<gene>
    <name evidence="2" type="ORF">QBC41DRAFT_378352</name>
</gene>
<evidence type="ECO:0000313" key="3">
    <source>
        <dbReference type="Proteomes" id="UP001174997"/>
    </source>
</evidence>
<feature type="compositionally biased region" description="Polar residues" evidence="1">
    <location>
        <begin position="174"/>
        <end position="183"/>
    </location>
</feature>
<keyword evidence="3" id="KW-1185">Reference proteome</keyword>